<protein>
    <submittedName>
        <fullName evidence="6">Colicin V production protein</fullName>
    </submittedName>
</protein>
<dbReference type="EMBL" id="FLQY01000168">
    <property type="protein sequence ID" value="SBT07938.1"/>
    <property type="molecule type" value="Genomic_DNA"/>
</dbReference>
<feature type="transmembrane region" description="Helical" evidence="5">
    <location>
        <begin position="65"/>
        <end position="89"/>
    </location>
</feature>
<dbReference type="Pfam" id="PF02674">
    <property type="entry name" value="Colicin_V"/>
    <property type="match status" value="1"/>
</dbReference>
<dbReference type="InterPro" id="IPR003825">
    <property type="entry name" value="Colicin-V_CvpA"/>
</dbReference>
<evidence type="ECO:0000256" key="2">
    <source>
        <dbReference type="ARBA" id="ARBA00022692"/>
    </source>
</evidence>
<sequence length="163" mass="17728">MTAFDYVIIVIMVASVALGIWRGVVGEIIALVAWVLAFFAAKWWGTEIAGVFYTGIADPALRICAAWVSIFVAVLVLMALLRLAVRGLLKALGLSLSDRLLGIVFGVARGLVIVLALVAVGGMTLIPKEKWWTEAYFSAPLETSVLASKPWLPPEVSKRIRFR</sequence>
<accession>A0A1A8XVD9</accession>
<evidence type="ECO:0000256" key="3">
    <source>
        <dbReference type="ARBA" id="ARBA00022989"/>
    </source>
</evidence>
<dbReference type="InterPro" id="IPR052719">
    <property type="entry name" value="CvpA-like"/>
</dbReference>
<dbReference type="AlphaFoldDB" id="A0A1A8XVD9"/>
<evidence type="ECO:0000256" key="4">
    <source>
        <dbReference type="ARBA" id="ARBA00023136"/>
    </source>
</evidence>
<keyword evidence="7" id="KW-1185">Reference proteome</keyword>
<evidence type="ECO:0000256" key="5">
    <source>
        <dbReference type="SAM" id="Phobius"/>
    </source>
</evidence>
<keyword evidence="2 5" id="KW-0812">Transmembrane</keyword>
<organism evidence="6 7">
    <name type="scientific">Candidatus Propionivibrio aalborgensis</name>
    <dbReference type="NCBI Taxonomy" id="1860101"/>
    <lineage>
        <taxon>Bacteria</taxon>
        <taxon>Pseudomonadati</taxon>
        <taxon>Pseudomonadota</taxon>
        <taxon>Betaproteobacteria</taxon>
        <taxon>Rhodocyclales</taxon>
        <taxon>Rhodocyclaceae</taxon>
        <taxon>Propionivibrio</taxon>
    </lineage>
</organism>
<evidence type="ECO:0000313" key="6">
    <source>
        <dbReference type="EMBL" id="SBT07938.1"/>
    </source>
</evidence>
<keyword evidence="3 5" id="KW-1133">Transmembrane helix</keyword>
<comment type="subcellular location">
    <subcellularLocation>
        <location evidence="1">Membrane</location>
        <topology evidence="1">Multi-pass membrane protein</topology>
    </subcellularLocation>
</comment>
<dbReference type="GO" id="GO:0009403">
    <property type="term" value="P:toxin biosynthetic process"/>
    <property type="evidence" value="ECO:0007669"/>
    <property type="project" value="InterPro"/>
</dbReference>
<feature type="transmembrane region" description="Helical" evidence="5">
    <location>
        <begin position="6"/>
        <end position="21"/>
    </location>
</feature>
<dbReference type="Proteomes" id="UP000199600">
    <property type="component" value="Unassembled WGS sequence"/>
</dbReference>
<reference evidence="6 7" key="1">
    <citation type="submission" date="2016-06" db="EMBL/GenBank/DDBJ databases">
        <authorList>
            <person name="Kjaerup R.B."/>
            <person name="Dalgaard T.S."/>
            <person name="Juul-Madsen H.R."/>
        </authorList>
    </citation>
    <scope>NUCLEOTIDE SEQUENCE [LARGE SCALE GENOMIC DNA]</scope>
    <source>
        <strain evidence="6">2</strain>
    </source>
</reference>
<dbReference type="RefSeq" id="WP_186411048.1">
    <property type="nucleotide sequence ID" value="NZ_FLQY01000168.1"/>
</dbReference>
<keyword evidence="4 5" id="KW-0472">Membrane</keyword>
<dbReference type="GO" id="GO:0016020">
    <property type="term" value="C:membrane"/>
    <property type="evidence" value="ECO:0007669"/>
    <property type="project" value="UniProtKB-SubCell"/>
</dbReference>
<feature type="transmembrane region" description="Helical" evidence="5">
    <location>
        <begin position="101"/>
        <end position="126"/>
    </location>
</feature>
<evidence type="ECO:0000313" key="7">
    <source>
        <dbReference type="Proteomes" id="UP000199600"/>
    </source>
</evidence>
<feature type="transmembrane region" description="Helical" evidence="5">
    <location>
        <begin position="28"/>
        <end position="45"/>
    </location>
</feature>
<gene>
    <name evidence="6" type="ORF">PROAA_250016</name>
</gene>
<evidence type="ECO:0000256" key="1">
    <source>
        <dbReference type="ARBA" id="ARBA00004141"/>
    </source>
</evidence>
<proteinExistence type="predicted"/>
<dbReference type="PANTHER" id="PTHR36926:SF1">
    <property type="entry name" value="COLICIN V PRODUCTION PROTEIN"/>
    <property type="match status" value="1"/>
</dbReference>
<dbReference type="PANTHER" id="PTHR36926">
    <property type="entry name" value="COLICIN V PRODUCTION PROTEIN"/>
    <property type="match status" value="1"/>
</dbReference>
<name>A0A1A8XVD9_9RHOO</name>